<evidence type="ECO:0000313" key="2">
    <source>
        <dbReference type="EMBL" id="MFC7614804.1"/>
    </source>
</evidence>
<keyword evidence="1" id="KW-1133">Transmembrane helix</keyword>
<sequence>MSVVVWFLVVALAVIAVLHLVWMFSPWPLRTPEEFARRVVGVELEALPSRPLTFAVVLALAAATYLVAARGGLVGAPGPEWLVAVGAGGVAVVLLGRAVQGFTASLGRDTEYARWDVRLYSPLCLLLGGLCGLVAVVG</sequence>
<organism evidence="2 3">
    <name type="scientific">Actinokineospora soli</name>
    <dbReference type="NCBI Taxonomy" id="1048753"/>
    <lineage>
        <taxon>Bacteria</taxon>
        <taxon>Bacillati</taxon>
        <taxon>Actinomycetota</taxon>
        <taxon>Actinomycetes</taxon>
        <taxon>Pseudonocardiales</taxon>
        <taxon>Pseudonocardiaceae</taxon>
        <taxon>Actinokineospora</taxon>
    </lineage>
</organism>
<feature type="transmembrane region" description="Helical" evidence="1">
    <location>
        <begin position="81"/>
        <end position="99"/>
    </location>
</feature>
<proteinExistence type="predicted"/>
<accession>A0ABW2TNS4</accession>
<dbReference type="InterPro" id="IPR025058">
    <property type="entry name" value="DUF3995"/>
</dbReference>
<comment type="caution">
    <text evidence="2">The sequence shown here is derived from an EMBL/GenBank/DDBJ whole genome shotgun (WGS) entry which is preliminary data.</text>
</comment>
<keyword evidence="1" id="KW-0472">Membrane</keyword>
<dbReference type="Pfam" id="PF13160">
    <property type="entry name" value="DUF3995"/>
    <property type="match status" value="1"/>
</dbReference>
<keyword evidence="3" id="KW-1185">Reference proteome</keyword>
<evidence type="ECO:0000313" key="3">
    <source>
        <dbReference type="Proteomes" id="UP001596512"/>
    </source>
</evidence>
<feature type="transmembrane region" description="Helical" evidence="1">
    <location>
        <begin position="119"/>
        <end position="137"/>
    </location>
</feature>
<dbReference type="Proteomes" id="UP001596512">
    <property type="component" value="Unassembled WGS sequence"/>
</dbReference>
<evidence type="ECO:0000256" key="1">
    <source>
        <dbReference type="SAM" id="Phobius"/>
    </source>
</evidence>
<protein>
    <submittedName>
        <fullName evidence="2">DUF3995 domain-containing protein</fullName>
    </submittedName>
</protein>
<reference evidence="3" key="1">
    <citation type="journal article" date="2019" name="Int. J. Syst. Evol. Microbiol.">
        <title>The Global Catalogue of Microorganisms (GCM) 10K type strain sequencing project: providing services to taxonomists for standard genome sequencing and annotation.</title>
        <authorList>
            <consortium name="The Broad Institute Genomics Platform"/>
            <consortium name="The Broad Institute Genome Sequencing Center for Infectious Disease"/>
            <person name="Wu L."/>
            <person name="Ma J."/>
        </authorList>
    </citation>
    <scope>NUCLEOTIDE SEQUENCE [LARGE SCALE GENOMIC DNA]</scope>
    <source>
        <strain evidence="3">JCM 17695</strain>
    </source>
</reference>
<name>A0ABW2TNS4_9PSEU</name>
<keyword evidence="1" id="KW-0812">Transmembrane</keyword>
<dbReference type="EMBL" id="JBHTEY010000004">
    <property type="protein sequence ID" value="MFC7614804.1"/>
    <property type="molecule type" value="Genomic_DNA"/>
</dbReference>
<gene>
    <name evidence="2" type="ORF">ACFQV2_16050</name>
</gene>
<feature type="transmembrane region" description="Helical" evidence="1">
    <location>
        <begin position="47"/>
        <end position="69"/>
    </location>
</feature>